<evidence type="ECO:0000313" key="8">
    <source>
        <dbReference type="Proteomes" id="UP000295793"/>
    </source>
</evidence>
<dbReference type="RefSeq" id="WP_243645778.1">
    <property type="nucleotide sequence ID" value="NZ_SLZR01000003.1"/>
</dbReference>
<keyword evidence="2 5" id="KW-0812">Transmembrane</keyword>
<evidence type="ECO:0000256" key="4">
    <source>
        <dbReference type="ARBA" id="ARBA00023136"/>
    </source>
</evidence>
<evidence type="ECO:0000313" key="7">
    <source>
        <dbReference type="EMBL" id="TCS42695.1"/>
    </source>
</evidence>
<dbReference type="InterPro" id="IPR006685">
    <property type="entry name" value="MscS_channel_2nd"/>
</dbReference>
<evidence type="ECO:0000256" key="2">
    <source>
        <dbReference type="ARBA" id="ARBA00022692"/>
    </source>
</evidence>
<dbReference type="Proteomes" id="UP000295793">
    <property type="component" value="Unassembled WGS sequence"/>
</dbReference>
<feature type="transmembrane region" description="Helical" evidence="5">
    <location>
        <begin position="6"/>
        <end position="23"/>
    </location>
</feature>
<keyword evidence="5" id="KW-0813">Transport</keyword>
<feature type="transmembrane region" description="Helical" evidence="5">
    <location>
        <begin position="43"/>
        <end position="66"/>
    </location>
</feature>
<feature type="domain" description="Mechanosensitive ion channel MscS" evidence="6">
    <location>
        <begin position="92"/>
        <end position="157"/>
    </location>
</feature>
<keyword evidence="5" id="KW-1003">Cell membrane</keyword>
<dbReference type="InterPro" id="IPR023408">
    <property type="entry name" value="MscS_beta-dom_sf"/>
</dbReference>
<evidence type="ECO:0000256" key="5">
    <source>
        <dbReference type="RuleBase" id="RU369025"/>
    </source>
</evidence>
<dbReference type="GO" id="GO:0005886">
    <property type="term" value="C:plasma membrane"/>
    <property type="evidence" value="ECO:0007669"/>
    <property type="project" value="UniProtKB-SubCell"/>
</dbReference>
<gene>
    <name evidence="7" type="ORF">BCF53_103365</name>
</gene>
<keyword evidence="8" id="KW-1185">Reference proteome</keyword>
<comment type="subcellular location">
    <subcellularLocation>
        <location evidence="5">Cell inner membrane</location>
        <topology evidence="5">Multi-pass membrane protein</topology>
    </subcellularLocation>
    <subcellularLocation>
        <location evidence="1">Membrane</location>
    </subcellularLocation>
</comment>
<reference evidence="7 8" key="1">
    <citation type="submission" date="2019-03" db="EMBL/GenBank/DDBJ databases">
        <title>Genomic Encyclopedia of Archaeal and Bacterial Type Strains, Phase II (KMG-II): from individual species to whole genera.</title>
        <authorList>
            <person name="Goeker M."/>
        </authorList>
    </citation>
    <scope>NUCLEOTIDE SEQUENCE [LARGE SCALE GENOMIC DNA]</scope>
    <source>
        <strain evidence="7 8">DSM 15388</strain>
    </source>
</reference>
<keyword evidence="3 5" id="KW-1133">Transmembrane helix</keyword>
<keyword evidence="5" id="KW-0407">Ion channel</keyword>
<sequence length="171" mass="18756">MSVSGLLMPVVIIVGAFVGRIWLQKLIRRSAGKKSVNEKRLFYVSRSLETLFLMGCFILFLSYSGINIDDLGVFLGSFVAVLGVTLFAQWSILSNATASVLIFFFFPYRVGDSITILDGDNTVAGTIKEIALFHVILTGDAGKMITFPTSLIFQKAVTVEPASVVEKDYEL</sequence>
<feature type="transmembrane region" description="Helical" evidence="5">
    <location>
        <begin position="78"/>
        <end position="106"/>
    </location>
</feature>
<comment type="subunit">
    <text evidence="5">Homoheptamer.</text>
</comment>
<dbReference type="PANTHER" id="PTHR30221:SF8">
    <property type="entry name" value="SMALL-CONDUCTANCE MECHANOSENSITIVE CHANNEL"/>
    <property type="match status" value="1"/>
</dbReference>
<protein>
    <recommendedName>
        <fullName evidence="5">Small-conductance mechanosensitive channel</fullName>
    </recommendedName>
</protein>
<dbReference type="AlphaFoldDB" id="A0A4R3IDE9"/>
<evidence type="ECO:0000256" key="1">
    <source>
        <dbReference type="ARBA" id="ARBA00004370"/>
    </source>
</evidence>
<dbReference type="Gene3D" id="1.10.287.1260">
    <property type="match status" value="1"/>
</dbReference>
<comment type="caution">
    <text evidence="5">Lacks conserved residue(s) required for the propagation of feature annotation.</text>
</comment>
<organism evidence="7 8">
    <name type="scientific">Reinekea marinisedimentorum</name>
    <dbReference type="NCBI Taxonomy" id="230495"/>
    <lineage>
        <taxon>Bacteria</taxon>
        <taxon>Pseudomonadati</taxon>
        <taxon>Pseudomonadota</taxon>
        <taxon>Gammaproteobacteria</taxon>
        <taxon>Oceanospirillales</taxon>
        <taxon>Saccharospirillaceae</taxon>
        <taxon>Reinekea</taxon>
    </lineage>
</organism>
<dbReference type="EMBL" id="SLZR01000003">
    <property type="protein sequence ID" value="TCS42695.1"/>
    <property type="molecule type" value="Genomic_DNA"/>
</dbReference>
<dbReference type="InterPro" id="IPR010920">
    <property type="entry name" value="LSM_dom_sf"/>
</dbReference>
<dbReference type="Pfam" id="PF00924">
    <property type="entry name" value="MS_channel_2nd"/>
    <property type="match status" value="1"/>
</dbReference>
<accession>A0A4R3IDE9</accession>
<keyword evidence="4 5" id="KW-0472">Membrane</keyword>
<evidence type="ECO:0000256" key="3">
    <source>
        <dbReference type="ARBA" id="ARBA00022989"/>
    </source>
</evidence>
<keyword evidence="5" id="KW-0997">Cell inner membrane</keyword>
<dbReference type="GO" id="GO:0008381">
    <property type="term" value="F:mechanosensitive monoatomic ion channel activity"/>
    <property type="evidence" value="ECO:0007669"/>
    <property type="project" value="InterPro"/>
</dbReference>
<proteinExistence type="inferred from homology"/>
<comment type="function">
    <text evidence="5">Mechanosensitive channel that participates in the regulation of osmotic pressure changes within the cell, opening in response to stretch forces in the membrane lipid bilayer, without the need for other proteins. Contributes to normal resistance to hypoosmotic shock. Forms an ion channel of 1.0 nanosiemens conductance with a slight preference for anions.</text>
</comment>
<dbReference type="InterPro" id="IPR045275">
    <property type="entry name" value="MscS_archaea/bacteria_type"/>
</dbReference>
<evidence type="ECO:0000259" key="6">
    <source>
        <dbReference type="Pfam" id="PF00924"/>
    </source>
</evidence>
<comment type="caution">
    <text evidence="7">The sequence shown here is derived from an EMBL/GenBank/DDBJ whole genome shotgun (WGS) entry which is preliminary data.</text>
</comment>
<dbReference type="Gene3D" id="2.30.30.60">
    <property type="match status" value="1"/>
</dbReference>
<dbReference type="PANTHER" id="PTHR30221">
    <property type="entry name" value="SMALL-CONDUCTANCE MECHANOSENSITIVE CHANNEL"/>
    <property type="match status" value="1"/>
</dbReference>
<name>A0A4R3IDE9_9GAMM</name>
<dbReference type="SUPFAM" id="SSF50182">
    <property type="entry name" value="Sm-like ribonucleoproteins"/>
    <property type="match status" value="1"/>
</dbReference>
<keyword evidence="5" id="KW-0406">Ion transport</keyword>
<comment type="similarity">
    <text evidence="5">Belongs to the MscS (TC 1.A.23) family.</text>
</comment>